<sequence>MQHVAILRHQRHAVLALRHEHRIAARDLDGVARGSPDFLRRTGAAAGCLGEFLAVRRQDRGAVINREIQVLRIDDGALAHLARGVDGLADHAMGEHALGVIGQQHDVRARQRFLDRGDQLRLGLGRRGLRHFPVRTQHMRGVMLGDEAHLARGRPRRINDEMRLNGGILRQFAFQGRARGILADQADENAATAERCDVARDVTRATDIEFAALGRDHRRRRFGRHARDFAIDELVQHQIADAQNGLARHPLRQRIEINHESLNDSDPDDRENLSRKKQPNPRAA</sequence>
<evidence type="ECO:0000313" key="3">
    <source>
        <dbReference type="Proteomes" id="UP000035762"/>
    </source>
</evidence>
<dbReference type="AlphaFoldDB" id="A0A090MIR8"/>
<organism evidence="2 3">
    <name type="scientific">Afipia felis</name>
    <name type="common">Cat scratch disease bacillus</name>
    <dbReference type="NCBI Taxonomy" id="1035"/>
    <lineage>
        <taxon>Bacteria</taxon>
        <taxon>Pseudomonadati</taxon>
        <taxon>Pseudomonadota</taxon>
        <taxon>Alphaproteobacteria</taxon>
        <taxon>Hyphomicrobiales</taxon>
        <taxon>Nitrobacteraceae</taxon>
        <taxon>Afipia</taxon>
    </lineage>
</organism>
<comment type="caution">
    <text evidence="2">The sequence shown here is derived from an EMBL/GenBank/DDBJ whole genome shotgun (WGS) entry which is preliminary data.</text>
</comment>
<name>A0A090MIR8_AFIFE</name>
<feature type="region of interest" description="Disordered" evidence="1">
    <location>
        <begin position="258"/>
        <end position="284"/>
    </location>
</feature>
<protein>
    <submittedName>
        <fullName evidence="2">Uncharacterized protein</fullName>
    </submittedName>
</protein>
<keyword evidence="3" id="KW-1185">Reference proteome</keyword>
<dbReference type="EMBL" id="CCAZ020000001">
    <property type="protein sequence ID" value="CEG07356.1"/>
    <property type="molecule type" value="Genomic_DNA"/>
</dbReference>
<evidence type="ECO:0000313" key="2">
    <source>
        <dbReference type="EMBL" id="CEG07356.1"/>
    </source>
</evidence>
<gene>
    <name evidence="2" type="ORF">BN961_00745</name>
</gene>
<reference evidence="2 3" key="1">
    <citation type="journal article" date="2014" name="Genome Announc.">
        <title>Genome Sequence of Afipia felis Strain 76713, Isolated in Hospital Water Using an Amoeba Co-Culture Procedure.</title>
        <authorList>
            <person name="Benamar S."/>
            <person name="La Scola B."/>
            <person name="Croce O."/>
        </authorList>
    </citation>
    <scope>NUCLEOTIDE SEQUENCE [LARGE SCALE GENOMIC DNA]</scope>
    <source>
        <strain evidence="2 3">76713</strain>
    </source>
</reference>
<accession>A0A090MIR8</accession>
<dbReference type="Proteomes" id="UP000035762">
    <property type="component" value="Unassembled WGS sequence"/>
</dbReference>
<evidence type="ECO:0000256" key="1">
    <source>
        <dbReference type="SAM" id="MobiDB-lite"/>
    </source>
</evidence>
<feature type="compositionally biased region" description="Basic residues" evidence="1">
    <location>
        <begin position="275"/>
        <end position="284"/>
    </location>
</feature>
<proteinExistence type="predicted"/>